<keyword evidence="2" id="KW-1185">Reference proteome</keyword>
<gene>
    <name evidence="1" type="ORF">DUI87_09981</name>
</gene>
<sequence>MPARWENAGIAVPWGKESIPLGICQGDLTWALIHKEQNCHVLSAYVKSQYSPKGGDSCHFEQTRTKTVKKKTSTFGLPIRFMPA</sequence>
<proteinExistence type="predicted"/>
<dbReference type="Proteomes" id="UP000269221">
    <property type="component" value="Unassembled WGS sequence"/>
</dbReference>
<organism evidence="1 2">
    <name type="scientific">Hirundo rustica rustica</name>
    <dbReference type="NCBI Taxonomy" id="333673"/>
    <lineage>
        <taxon>Eukaryota</taxon>
        <taxon>Metazoa</taxon>
        <taxon>Chordata</taxon>
        <taxon>Craniata</taxon>
        <taxon>Vertebrata</taxon>
        <taxon>Euteleostomi</taxon>
        <taxon>Archelosauria</taxon>
        <taxon>Archosauria</taxon>
        <taxon>Dinosauria</taxon>
        <taxon>Saurischia</taxon>
        <taxon>Theropoda</taxon>
        <taxon>Coelurosauria</taxon>
        <taxon>Aves</taxon>
        <taxon>Neognathae</taxon>
        <taxon>Neoaves</taxon>
        <taxon>Telluraves</taxon>
        <taxon>Australaves</taxon>
        <taxon>Passeriformes</taxon>
        <taxon>Sylvioidea</taxon>
        <taxon>Hirundinidae</taxon>
        <taxon>Hirundo</taxon>
    </lineage>
</organism>
<evidence type="ECO:0000313" key="1">
    <source>
        <dbReference type="EMBL" id="RMC12464.1"/>
    </source>
</evidence>
<dbReference type="EMBL" id="QRBI01000106">
    <property type="protein sequence ID" value="RMC12464.1"/>
    <property type="molecule type" value="Genomic_DNA"/>
</dbReference>
<comment type="caution">
    <text evidence="1">The sequence shown here is derived from an EMBL/GenBank/DDBJ whole genome shotgun (WGS) entry which is preliminary data.</text>
</comment>
<dbReference type="AlphaFoldDB" id="A0A3M0KMJ5"/>
<accession>A0A3M0KMJ5</accession>
<evidence type="ECO:0000313" key="2">
    <source>
        <dbReference type="Proteomes" id="UP000269221"/>
    </source>
</evidence>
<name>A0A3M0KMJ5_HIRRU</name>
<reference evidence="1 2" key="1">
    <citation type="submission" date="2018-07" db="EMBL/GenBank/DDBJ databases">
        <title>A high quality draft genome assembly of the barn swallow (H. rustica rustica).</title>
        <authorList>
            <person name="Formenti G."/>
            <person name="Chiara M."/>
            <person name="Poveda L."/>
            <person name="Francoijs K.-J."/>
            <person name="Bonisoli-Alquati A."/>
            <person name="Canova L."/>
            <person name="Gianfranceschi L."/>
            <person name="Horner D.S."/>
            <person name="Saino N."/>
        </authorList>
    </citation>
    <scope>NUCLEOTIDE SEQUENCE [LARGE SCALE GENOMIC DNA]</scope>
    <source>
        <strain evidence="1">Chelidonia</strain>
        <tissue evidence="1">Blood</tissue>
    </source>
</reference>
<protein>
    <submittedName>
        <fullName evidence="1">Uncharacterized protein</fullName>
    </submittedName>
</protein>